<reference evidence="1" key="1">
    <citation type="journal article" date="2014" name="Front. Microbiol.">
        <title>High frequency of phylogenetically diverse reductive dehalogenase-homologous genes in deep subseafloor sedimentary metagenomes.</title>
        <authorList>
            <person name="Kawai M."/>
            <person name="Futagami T."/>
            <person name="Toyoda A."/>
            <person name="Takaki Y."/>
            <person name="Nishi S."/>
            <person name="Hori S."/>
            <person name="Arai W."/>
            <person name="Tsubouchi T."/>
            <person name="Morono Y."/>
            <person name="Uchiyama I."/>
            <person name="Ito T."/>
            <person name="Fujiyama A."/>
            <person name="Inagaki F."/>
            <person name="Takami H."/>
        </authorList>
    </citation>
    <scope>NUCLEOTIDE SEQUENCE</scope>
    <source>
        <strain evidence="1">Expedition CK06-06</strain>
    </source>
</reference>
<gene>
    <name evidence="1" type="ORF">S06H3_56331</name>
</gene>
<organism evidence="1">
    <name type="scientific">marine sediment metagenome</name>
    <dbReference type="NCBI Taxonomy" id="412755"/>
    <lineage>
        <taxon>unclassified sequences</taxon>
        <taxon>metagenomes</taxon>
        <taxon>ecological metagenomes</taxon>
    </lineage>
</organism>
<evidence type="ECO:0000313" key="1">
    <source>
        <dbReference type="EMBL" id="GAI51749.1"/>
    </source>
</evidence>
<accession>X1R816</accession>
<name>X1R816_9ZZZZ</name>
<dbReference type="AlphaFoldDB" id="X1R816"/>
<comment type="caution">
    <text evidence="1">The sequence shown here is derived from an EMBL/GenBank/DDBJ whole genome shotgun (WGS) entry which is preliminary data.</text>
</comment>
<proteinExistence type="predicted"/>
<sequence length="108" mass="12520">MPISKECLEKAYHVYEAHEYAHAASTSALKKDKKSADRYLTLMRQELEAADLPREALEDLGKDIVEAAQWVEREKTEAVWALGRFLDKTKELMFETVITCECRKLKEE</sequence>
<protein>
    <submittedName>
        <fullName evidence="1">Uncharacterized protein</fullName>
    </submittedName>
</protein>
<dbReference type="EMBL" id="BARV01036227">
    <property type="protein sequence ID" value="GAI51749.1"/>
    <property type="molecule type" value="Genomic_DNA"/>
</dbReference>